<dbReference type="InterPro" id="IPR001849">
    <property type="entry name" value="PH_domain"/>
</dbReference>
<evidence type="ECO:0000313" key="5">
    <source>
        <dbReference type="Proteomes" id="UP000756132"/>
    </source>
</evidence>
<dbReference type="PROSITE" id="PS50105">
    <property type="entry name" value="SAM_DOMAIN"/>
    <property type="match status" value="1"/>
</dbReference>
<reference evidence="4" key="1">
    <citation type="submission" date="2021-12" db="EMBL/GenBank/DDBJ databases">
        <authorList>
            <person name="Zaccaron A."/>
            <person name="Stergiopoulos I."/>
        </authorList>
    </citation>
    <scope>NUCLEOTIDE SEQUENCE</scope>
    <source>
        <strain evidence="4">Race5_Kim</strain>
    </source>
</reference>
<dbReference type="OMA" id="PPDMNYR"/>
<dbReference type="InterPro" id="IPR001660">
    <property type="entry name" value="SAM"/>
</dbReference>
<gene>
    <name evidence="4" type="ORF">CLAFUR5_12288</name>
</gene>
<dbReference type="InterPro" id="IPR011993">
    <property type="entry name" value="PH-like_dom_sf"/>
</dbReference>
<sequence>MPVITPVSPLEASGDMFLRAKTASMFDTRPLSYVTDATEILDTDIEDESDYEPVSPKDSLQSEDSRRRSQTTISSYDEAPTPSPRTSVPRGHFELRFRPATEGPKGPHLFRASQVSAEFDYFDYGMQMSPLLPKEQPLRTESAFTEQTATPVASRPSHGFSLDNALRQPESGHSDPMSNISSWSTQQVIDWMCDAGLDPTVIDCFAQHDINGAVLVDLQFEDLKELDIQSFGKRHQLWNAICVLTGEDGHVSPTNTPFQDISRPCTAPPGRSASRRRSPSQGRHMQSQTMEHLPPTPTAGKKQRRGRKAPKTGDTVTPGESISIVAIEQLLPKPHTCAKGERCAKFRKQQRQLDQLQSEHGIGRFPISPTRGGRIFVAGNPGNAATAYNLASDIYQPHELQPPSAEDPFRPVSEAQPSVVASSDLLGPGQLPEFALHEDMLQHLGKRDPQDNVKQFLNFQHMQSPTTDEAPPTPPYEMFPSKSVSPFPAHRSQVHLQPQRYFTPGPHQQLRQQLPRLDIPRSASAGPALHHGLMSPQTAGSICRSVTASPARDLVASPASTMIYRLGTPASEMDVPVSTLPPQDPIASRNAAQSVPPNMQYRPQQPLSRSHSRSGTTHDWRRPSMQLPAVKENEVFSPSSSNDFPSKRPSLTTTTSTDGSLGLARRKTIRDPSHHSPIETKNFGYGPECTHAGWMKKRKTKFLHHEWTDLHFRLKGTELSQHSTAKLTSTPTDIINVDHYSVACSSVSSNNKLSAAMKALRIKEDKAKKEETDATAFAFQLVPCKVKSPEKRADGGSGSGKTHHFAVKTKDQRIDWMREIMLAKALRQKGEGYEVEVNGHHV</sequence>
<dbReference type="CDD" id="cd09535">
    <property type="entry name" value="SAM_BOI-like_fungal"/>
    <property type="match status" value="1"/>
</dbReference>
<organism evidence="4 5">
    <name type="scientific">Passalora fulva</name>
    <name type="common">Tomato leaf mold</name>
    <name type="synonym">Cladosporium fulvum</name>
    <dbReference type="NCBI Taxonomy" id="5499"/>
    <lineage>
        <taxon>Eukaryota</taxon>
        <taxon>Fungi</taxon>
        <taxon>Dikarya</taxon>
        <taxon>Ascomycota</taxon>
        <taxon>Pezizomycotina</taxon>
        <taxon>Dothideomycetes</taxon>
        <taxon>Dothideomycetidae</taxon>
        <taxon>Mycosphaerellales</taxon>
        <taxon>Mycosphaerellaceae</taxon>
        <taxon>Fulvia</taxon>
    </lineage>
</organism>
<dbReference type="SUPFAM" id="SSF47769">
    <property type="entry name" value="SAM/Pointed domain"/>
    <property type="match status" value="1"/>
</dbReference>
<dbReference type="SMART" id="SM00454">
    <property type="entry name" value="SAM"/>
    <property type="match status" value="1"/>
</dbReference>
<feature type="domain" description="SAM" evidence="3">
    <location>
        <begin position="183"/>
        <end position="247"/>
    </location>
</feature>
<dbReference type="SUPFAM" id="SSF50729">
    <property type="entry name" value="PH domain-like"/>
    <property type="match status" value="1"/>
</dbReference>
<dbReference type="PROSITE" id="PS50003">
    <property type="entry name" value="PH_DOMAIN"/>
    <property type="match status" value="1"/>
</dbReference>
<proteinExistence type="predicted"/>
<dbReference type="InterPro" id="IPR013761">
    <property type="entry name" value="SAM/pointed_sf"/>
</dbReference>
<dbReference type="GeneID" id="71992166"/>
<evidence type="ECO:0008006" key="6">
    <source>
        <dbReference type="Google" id="ProtNLM"/>
    </source>
</evidence>
<accession>A0A9Q8PHS2</accession>
<dbReference type="EMBL" id="CP090172">
    <property type="protein sequence ID" value="UJO22684.1"/>
    <property type="molecule type" value="Genomic_DNA"/>
</dbReference>
<feature type="compositionally biased region" description="Polar residues" evidence="1">
    <location>
        <begin position="590"/>
        <end position="615"/>
    </location>
</feature>
<feature type="compositionally biased region" description="Basic residues" evidence="1">
    <location>
        <begin position="301"/>
        <end position="310"/>
    </location>
</feature>
<feature type="region of interest" description="Disordered" evidence="1">
    <location>
        <begin position="253"/>
        <end position="320"/>
    </location>
</feature>
<dbReference type="Pfam" id="PF07647">
    <property type="entry name" value="SAM_2"/>
    <property type="match status" value="1"/>
</dbReference>
<name>A0A9Q8PHS2_PASFU</name>
<dbReference type="AlphaFoldDB" id="A0A9Q8PHS2"/>
<evidence type="ECO:0000313" key="4">
    <source>
        <dbReference type="EMBL" id="UJO22684.1"/>
    </source>
</evidence>
<evidence type="ECO:0000256" key="1">
    <source>
        <dbReference type="SAM" id="MobiDB-lite"/>
    </source>
</evidence>
<evidence type="ECO:0000259" key="3">
    <source>
        <dbReference type="PROSITE" id="PS50105"/>
    </source>
</evidence>
<dbReference type="Proteomes" id="UP000756132">
    <property type="component" value="Chromosome 10"/>
</dbReference>
<dbReference type="OrthoDB" id="422827at2759"/>
<feature type="compositionally biased region" description="Low complexity" evidence="1">
    <location>
        <begin position="650"/>
        <end position="663"/>
    </location>
</feature>
<dbReference type="Gene3D" id="2.30.29.30">
    <property type="entry name" value="Pleckstrin-homology domain (PH domain)/Phosphotyrosine-binding domain (PTB)"/>
    <property type="match status" value="1"/>
</dbReference>
<dbReference type="RefSeq" id="XP_047767050.1">
    <property type="nucleotide sequence ID" value="XM_047911436.1"/>
</dbReference>
<protein>
    <recommendedName>
        <fullName evidence="6">SAM and PH domain-containing protein</fullName>
    </recommendedName>
</protein>
<dbReference type="Gene3D" id="1.10.150.50">
    <property type="entry name" value="Transcription Factor, Ets-1"/>
    <property type="match status" value="1"/>
</dbReference>
<dbReference type="KEGG" id="ffu:CLAFUR5_12288"/>
<feature type="domain" description="PH" evidence="2">
    <location>
        <begin position="688"/>
        <end position="825"/>
    </location>
</feature>
<dbReference type="SMART" id="SM00233">
    <property type="entry name" value="PH"/>
    <property type="match status" value="1"/>
</dbReference>
<reference evidence="4" key="2">
    <citation type="journal article" date="2022" name="Microb. Genom.">
        <title>A chromosome-scale genome assembly of the tomato pathogen Cladosporium fulvum reveals a compartmentalized genome architecture and the presence of a dispensable chromosome.</title>
        <authorList>
            <person name="Zaccaron A.Z."/>
            <person name="Chen L.H."/>
            <person name="Samaras A."/>
            <person name="Stergiopoulos I."/>
        </authorList>
    </citation>
    <scope>NUCLEOTIDE SEQUENCE</scope>
    <source>
        <strain evidence="4">Race5_Kim</strain>
    </source>
</reference>
<feature type="region of interest" description="Disordered" evidence="1">
    <location>
        <begin position="44"/>
        <end position="91"/>
    </location>
</feature>
<feature type="region of interest" description="Disordered" evidence="1">
    <location>
        <begin position="572"/>
        <end position="663"/>
    </location>
</feature>
<evidence type="ECO:0000259" key="2">
    <source>
        <dbReference type="PROSITE" id="PS50003"/>
    </source>
</evidence>
<keyword evidence="5" id="KW-1185">Reference proteome</keyword>